<gene>
    <name evidence="2" type="ORF">J2S03_000872</name>
</gene>
<dbReference type="PANTHER" id="PTHR11908">
    <property type="entry name" value="XANTHINE DEHYDROGENASE"/>
    <property type="match status" value="1"/>
</dbReference>
<dbReference type="RefSeq" id="WP_274454845.1">
    <property type="nucleotide sequence ID" value="NZ_CP067097.1"/>
</dbReference>
<dbReference type="Pfam" id="PF01315">
    <property type="entry name" value="Ald_Xan_dh_C"/>
    <property type="match status" value="1"/>
</dbReference>
<proteinExistence type="predicted"/>
<dbReference type="Gene3D" id="3.30.365.10">
    <property type="entry name" value="Aldehyde oxidase/xanthine dehydrogenase, molybdopterin binding domain"/>
    <property type="match status" value="4"/>
</dbReference>
<dbReference type="Pfam" id="PF02738">
    <property type="entry name" value="MoCoBD_1"/>
    <property type="match status" value="1"/>
</dbReference>
<keyword evidence="3" id="KW-1185">Reference proteome</keyword>
<name>A0ABT9XFI0_9BACL</name>
<sequence>MSQVLEPSRPVTEEKTGQVGRAVKRLESQAKVTGRAEYIHNLEVPGMLHAKVVRSTVAHARIVRVDVSAAKAMPGVYEVVTGQDILRLIPDPYYGPAFHDQPILAIDKVRHVGEPVAVVLAADVHIADRATDLVEVEYEELEPVFHEVESAKTTTAIVHDVIRPAGTFADLKSLKPREKTNVAMEYHLRNGDMEAAFQKADHVFEHTFRSQQVNHLPLEPIVTVARVTDTGNLLIETASQSPSFVRIEVARLMGWPENKVRVRTAFLGGGFGAKLYIKLEALVAALALIVQRPVRLSLTMEEQFYTITRHAATVTIRTGVTNDGKIVARDCKTWWNGGAYADIGPRVTQKSGFTAAGPYDIEAVSLDSYAVYTNLPPAGALRGFGIPQLVWAYESQADIIARALGMDPLEFRRKNLLRNGRPHATGTIMTDVGTHEVLEELARKMNWDADFDHGSGTIRRGRGIAIGIKAAVSPTTSVAFVNLYSDGSCGLYCGTVDMGQGSDTAMAQIVADVLGLHAEDVRVIHPDTDVTPYDMATLGSRSTFHMGNAVRLAAEDARRQALELCAAQTGHPPETLTVKAGGVQTPDGSFYTYGELLANRFGMQAGNILGVGSYFPSYKKPDPQTGMSEQITPFWMVGGTGVELEVDTETGKVNITRLVTVGDCGKAINPGIVKRQLSGAAFMQMGFTLFEGMVFDEGQVVNASFADYKIPGFWDLPETSEVSIVEVPHTNGPFGAKGTGETGSLSLSPAVANAVEDAIGVRIYETPLTPERILRALKEKQGIVWEEE</sequence>
<dbReference type="SUPFAM" id="SSF54665">
    <property type="entry name" value="CO dehydrogenase molybdoprotein N-domain-like"/>
    <property type="match status" value="1"/>
</dbReference>
<dbReference type="SMART" id="SM01008">
    <property type="entry name" value="Ald_Xan_dh_C"/>
    <property type="match status" value="1"/>
</dbReference>
<evidence type="ECO:0000313" key="3">
    <source>
        <dbReference type="Proteomes" id="UP001232973"/>
    </source>
</evidence>
<evidence type="ECO:0000313" key="2">
    <source>
        <dbReference type="EMBL" id="MDQ0189056.1"/>
    </source>
</evidence>
<comment type="caution">
    <text evidence="2">The sequence shown here is derived from an EMBL/GenBank/DDBJ whole genome shotgun (WGS) entry which is preliminary data.</text>
</comment>
<dbReference type="InterPro" id="IPR036856">
    <property type="entry name" value="Ald_Oxase/Xan_DH_a/b_sf"/>
</dbReference>
<accession>A0ABT9XFI0</accession>
<dbReference type="EMBL" id="JAUSTP010000004">
    <property type="protein sequence ID" value="MDQ0189056.1"/>
    <property type="molecule type" value="Genomic_DNA"/>
</dbReference>
<organism evidence="2 3">
    <name type="scientific">Alicyclobacillus cycloheptanicus</name>
    <dbReference type="NCBI Taxonomy" id="1457"/>
    <lineage>
        <taxon>Bacteria</taxon>
        <taxon>Bacillati</taxon>
        <taxon>Bacillota</taxon>
        <taxon>Bacilli</taxon>
        <taxon>Bacillales</taxon>
        <taxon>Alicyclobacillaceae</taxon>
        <taxon>Alicyclobacillus</taxon>
    </lineage>
</organism>
<dbReference type="Gene3D" id="3.90.1170.50">
    <property type="entry name" value="Aldehyde oxidase/xanthine dehydrogenase, a/b hammerhead"/>
    <property type="match status" value="1"/>
</dbReference>
<evidence type="ECO:0000259" key="1">
    <source>
        <dbReference type="SMART" id="SM01008"/>
    </source>
</evidence>
<dbReference type="SUPFAM" id="SSF56003">
    <property type="entry name" value="Molybdenum cofactor-binding domain"/>
    <property type="match status" value="1"/>
</dbReference>
<reference evidence="2 3" key="1">
    <citation type="submission" date="2023-07" db="EMBL/GenBank/DDBJ databases">
        <title>Genomic Encyclopedia of Type Strains, Phase IV (KMG-IV): sequencing the most valuable type-strain genomes for metagenomic binning, comparative biology and taxonomic classification.</title>
        <authorList>
            <person name="Goeker M."/>
        </authorList>
    </citation>
    <scope>NUCLEOTIDE SEQUENCE [LARGE SCALE GENOMIC DNA]</scope>
    <source>
        <strain evidence="2 3">DSM 4006</strain>
    </source>
</reference>
<dbReference type="InterPro" id="IPR046867">
    <property type="entry name" value="AldOxase/xan_DH_MoCoBD2"/>
</dbReference>
<feature type="domain" description="Aldehyde oxidase/xanthine dehydrogenase a/b hammerhead" evidence="1">
    <location>
        <begin position="33"/>
        <end position="142"/>
    </location>
</feature>
<dbReference type="InterPro" id="IPR037165">
    <property type="entry name" value="AldOxase/xan_DH_Mopterin-bd_sf"/>
</dbReference>
<dbReference type="Pfam" id="PF20256">
    <property type="entry name" value="MoCoBD_2"/>
    <property type="match status" value="1"/>
</dbReference>
<dbReference type="PANTHER" id="PTHR11908:SF157">
    <property type="entry name" value="XANTHINE DEHYDROGENASE SUBUNIT D-RELATED"/>
    <property type="match status" value="1"/>
</dbReference>
<dbReference type="InterPro" id="IPR008274">
    <property type="entry name" value="AldOxase/xan_DH_MoCoBD1"/>
</dbReference>
<protein>
    <submittedName>
        <fullName evidence="2">CO/xanthine dehydrogenase Mo-binding subunit</fullName>
    </submittedName>
</protein>
<dbReference type="InterPro" id="IPR016208">
    <property type="entry name" value="Ald_Oxase/xanthine_DH-like"/>
</dbReference>
<dbReference type="Proteomes" id="UP001232973">
    <property type="component" value="Unassembled WGS sequence"/>
</dbReference>
<dbReference type="InterPro" id="IPR000674">
    <property type="entry name" value="Ald_Oxase/Xan_DH_a/b"/>
</dbReference>